<sequence length="473" mass="54722">MERPSLLLLPPEITDLIFSTIPIHDSTKLRLLCKSYNHRFQSHFRTKIFTYLRLNTHPSTIHHLSKITQSGVGPWIQHITFSSKPLSKLNPNISLSSPSDDHENDYNTSSKYLPPPPPPNDLTEILNHLPNLRLIDFDGSCNITNWKEIISSISKSQVSAIETLRSPPGKMLVSGLLLSPSEMEQYSYGSFDRLKTLEMHTEGMPMQNFWSWISIIGRNCLEDLTIRNSRNDIDNDINSIIDNHHQNSISANPDHIDNFLPQTFNLPHLKRLHLDDLYLTVKDITNHLLPSHISSQFEKLNLTKCHLLPNDPAQNWFIILTHLKTHTFPKLTYLKLSLSGYYNGITTYDLPDLKFNTNEIIISSAGKTAKPWNQRNTKCEVKLRSGEWNTYVVRKSLWEELDRVMRDGLGEEVFWESLTNGKWTSDRATRLKRIIKVGEVSRLEYGERGDPRLWERIRAISREVDSDCEDVWY</sequence>
<dbReference type="PROSITE" id="PS50181">
    <property type="entry name" value="FBOX"/>
    <property type="match status" value="1"/>
</dbReference>
<evidence type="ECO:0000256" key="1">
    <source>
        <dbReference type="SAM" id="MobiDB-lite"/>
    </source>
</evidence>
<dbReference type="InterPro" id="IPR001810">
    <property type="entry name" value="F-box_dom"/>
</dbReference>
<proteinExistence type="predicted"/>
<dbReference type="OrthoDB" id="5315805at2759"/>
<dbReference type="Proteomes" id="UP000008784">
    <property type="component" value="Unassembled WGS sequence"/>
</dbReference>
<evidence type="ECO:0000313" key="3">
    <source>
        <dbReference type="EMBL" id="EGX50268.1"/>
    </source>
</evidence>
<dbReference type="InParanoid" id="G1X9C6"/>
<dbReference type="AlphaFoldDB" id="G1X9C6"/>
<name>G1X9C6_ARTOA</name>
<dbReference type="GeneID" id="22891991"/>
<dbReference type="EMBL" id="ADOT01000124">
    <property type="protein sequence ID" value="EGX50268.1"/>
    <property type="molecule type" value="Genomic_DNA"/>
</dbReference>
<dbReference type="InterPro" id="IPR036047">
    <property type="entry name" value="F-box-like_dom_sf"/>
</dbReference>
<gene>
    <name evidence="3" type="ORF">AOL_s00076g233</name>
</gene>
<feature type="domain" description="F-box" evidence="2">
    <location>
        <begin position="3"/>
        <end position="52"/>
    </location>
</feature>
<comment type="caution">
    <text evidence="3">The sequence shown here is derived from an EMBL/GenBank/DDBJ whole genome shotgun (WGS) entry which is preliminary data.</text>
</comment>
<dbReference type="RefSeq" id="XP_011121088.1">
    <property type="nucleotide sequence ID" value="XM_011122786.1"/>
</dbReference>
<accession>G1X9C6</accession>
<reference evidence="3 4" key="1">
    <citation type="journal article" date="2011" name="PLoS Pathog.">
        <title>Genomic and proteomic analyses of the fungus Arthrobotrys oligospora provide insights into nematode-trap formation.</title>
        <authorList>
            <person name="Yang J."/>
            <person name="Wang L."/>
            <person name="Ji X."/>
            <person name="Feng Y."/>
            <person name="Li X."/>
            <person name="Zou C."/>
            <person name="Xu J."/>
            <person name="Ren Y."/>
            <person name="Mi Q."/>
            <person name="Wu J."/>
            <person name="Liu S."/>
            <person name="Liu Y."/>
            <person name="Huang X."/>
            <person name="Wang H."/>
            <person name="Niu X."/>
            <person name="Li J."/>
            <person name="Liang L."/>
            <person name="Luo Y."/>
            <person name="Ji K."/>
            <person name="Zhou W."/>
            <person name="Yu Z."/>
            <person name="Li G."/>
            <person name="Liu Y."/>
            <person name="Li L."/>
            <person name="Qiao M."/>
            <person name="Feng L."/>
            <person name="Zhang K.-Q."/>
        </authorList>
    </citation>
    <scope>NUCLEOTIDE SEQUENCE [LARGE SCALE GENOMIC DNA]</scope>
    <source>
        <strain evidence="4">ATCC 24927 / CBS 115.81 / DSM 1491</strain>
    </source>
</reference>
<organism evidence="3 4">
    <name type="scientific">Arthrobotrys oligospora (strain ATCC 24927 / CBS 115.81 / DSM 1491)</name>
    <name type="common">Nematode-trapping fungus</name>
    <name type="synonym">Didymozoophaga oligospora</name>
    <dbReference type="NCBI Taxonomy" id="756982"/>
    <lineage>
        <taxon>Eukaryota</taxon>
        <taxon>Fungi</taxon>
        <taxon>Dikarya</taxon>
        <taxon>Ascomycota</taxon>
        <taxon>Pezizomycotina</taxon>
        <taxon>Orbiliomycetes</taxon>
        <taxon>Orbiliales</taxon>
        <taxon>Orbiliaceae</taxon>
        <taxon>Orbilia</taxon>
        <taxon>Orbilia oligospora</taxon>
    </lineage>
</organism>
<feature type="region of interest" description="Disordered" evidence="1">
    <location>
        <begin position="91"/>
        <end position="119"/>
    </location>
</feature>
<dbReference type="HOGENOM" id="CLU_633091_0_0_1"/>
<keyword evidence="4" id="KW-1185">Reference proteome</keyword>
<protein>
    <recommendedName>
        <fullName evidence="2">F-box domain-containing protein</fullName>
    </recommendedName>
</protein>
<evidence type="ECO:0000259" key="2">
    <source>
        <dbReference type="PROSITE" id="PS50181"/>
    </source>
</evidence>
<dbReference type="SUPFAM" id="SSF81383">
    <property type="entry name" value="F-box domain"/>
    <property type="match status" value="1"/>
</dbReference>
<evidence type="ECO:0000313" key="4">
    <source>
        <dbReference type="Proteomes" id="UP000008784"/>
    </source>
</evidence>